<dbReference type="AlphaFoldDB" id="A0AB39VAS7"/>
<protein>
    <recommendedName>
        <fullName evidence="3">Outer membrane protein beta-barrel domain-containing protein</fullName>
    </recommendedName>
</protein>
<dbReference type="KEGG" id="lmes:AB8B23_10355"/>
<dbReference type="RefSeq" id="WP_369712672.1">
    <property type="nucleotide sequence ID" value="NZ_CP165646.1"/>
</dbReference>
<evidence type="ECO:0000256" key="1">
    <source>
        <dbReference type="SAM" id="SignalP"/>
    </source>
</evidence>
<feature type="signal peptide" evidence="1">
    <location>
        <begin position="1"/>
        <end position="17"/>
    </location>
</feature>
<feature type="chain" id="PRO_5044218650" description="Outer membrane protein beta-barrel domain-containing protein" evidence="1">
    <location>
        <begin position="18"/>
        <end position="203"/>
    </location>
</feature>
<proteinExistence type="predicted"/>
<reference evidence="2" key="1">
    <citation type="submission" date="2024-07" db="EMBL/GenBank/DDBJ databases">
        <authorList>
            <person name="Li X.-J."/>
            <person name="Wang X."/>
        </authorList>
    </citation>
    <scope>NUCLEOTIDE SEQUENCE</scope>
    <source>
        <strain evidence="2">HSP-342</strain>
    </source>
</reference>
<name>A0AB39VAS7_9FUSO</name>
<keyword evidence="1" id="KW-0732">Signal</keyword>
<accession>A0AB39VAS7</accession>
<organism evidence="2">
    <name type="scientific">Leptotrichia mesophila</name>
    <dbReference type="NCBI Taxonomy" id="3239303"/>
    <lineage>
        <taxon>Bacteria</taxon>
        <taxon>Fusobacteriati</taxon>
        <taxon>Fusobacteriota</taxon>
        <taxon>Fusobacteriia</taxon>
        <taxon>Fusobacteriales</taxon>
        <taxon>Leptotrichiaceae</taxon>
        <taxon>Leptotrichia</taxon>
    </lineage>
</organism>
<gene>
    <name evidence="2" type="ORF">AB8B23_10355</name>
</gene>
<sequence>MKKLFLMFMLSTPLAMATYGYRSEIVVSPTYVTQRKENGSKVGKYALGSGVKLSKETIASFGDGSEAVVGAGIGVSYNSLKVKGNGVKSNSGNLVSIPLYLIFGTGTDNGIYTKLSAGFAVRNGSVKWTDNNGGSGKIKARPLTGYAAFGIGVRKDRFSIGVSASTSTKAKRTYSSPTKHYRDNIILSGASISLDFGYALKYE</sequence>
<evidence type="ECO:0000313" key="2">
    <source>
        <dbReference type="EMBL" id="XDU64319.1"/>
    </source>
</evidence>
<dbReference type="EMBL" id="CP165646">
    <property type="protein sequence ID" value="XDU64319.1"/>
    <property type="molecule type" value="Genomic_DNA"/>
</dbReference>
<evidence type="ECO:0008006" key="3">
    <source>
        <dbReference type="Google" id="ProtNLM"/>
    </source>
</evidence>